<name>A0A1U7Q0X6_9FLAO</name>
<protein>
    <submittedName>
        <fullName evidence="4">Transposase DDE domain</fullName>
    </submittedName>
</protein>
<reference evidence="5" key="1">
    <citation type="submission" date="2016-10" db="EMBL/GenBank/DDBJ databases">
        <authorList>
            <person name="Varghese N."/>
            <person name="Submissions S."/>
        </authorList>
    </citation>
    <scope>NUCLEOTIDE SEQUENCE [LARGE SCALE GENOMIC DNA]</scope>
    <source>
        <strain evidence="5">DSM 19482</strain>
    </source>
</reference>
<dbReference type="Pfam" id="PF13751">
    <property type="entry name" value="DDE_Tnp_1_6"/>
    <property type="match status" value="1"/>
</dbReference>
<evidence type="ECO:0000256" key="2">
    <source>
        <dbReference type="SAM" id="Phobius"/>
    </source>
</evidence>
<dbReference type="InterPro" id="IPR025668">
    <property type="entry name" value="Tnp_DDE_dom"/>
</dbReference>
<evidence type="ECO:0000259" key="3">
    <source>
        <dbReference type="Pfam" id="PF13751"/>
    </source>
</evidence>
<sequence>MKLSIPSTPRKKDTAYQKQTKRKKFRTRAAIEPIIGHLKTDFRLAKNYFMGETGPQINALLAATVWNMKKMMELLKQKIIFLFYKIQIMLFSNLVFKNKLNSGFC</sequence>
<evidence type="ECO:0000313" key="5">
    <source>
        <dbReference type="Proteomes" id="UP000187261"/>
    </source>
</evidence>
<keyword evidence="2" id="KW-0812">Transmembrane</keyword>
<accession>A0A1U7Q0X6</accession>
<feature type="region of interest" description="Disordered" evidence="1">
    <location>
        <begin position="1"/>
        <end position="23"/>
    </location>
</feature>
<dbReference type="EMBL" id="FTPU01000037">
    <property type="protein sequence ID" value="SIT98008.1"/>
    <property type="molecule type" value="Genomic_DNA"/>
</dbReference>
<dbReference type="Proteomes" id="UP000187261">
    <property type="component" value="Unassembled WGS sequence"/>
</dbReference>
<keyword evidence="2" id="KW-0472">Membrane</keyword>
<evidence type="ECO:0000256" key="1">
    <source>
        <dbReference type="SAM" id="MobiDB-lite"/>
    </source>
</evidence>
<proteinExistence type="predicted"/>
<keyword evidence="5" id="KW-1185">Reference proteome</keyword>
<feature type="domain" description="Transposase DDE" evidence="3">
    <location>
        <begin position="17"/>
        <end position="72"/>
    </location>
</feature>
<keyword evidence="2" id="KW-1133">Transmembrane helix</keyword>
<evidence type="ECO:0000313" key="4">
    <source>
        <dbReference type="EMBL" id="SIT98008.1"/>
    </source>
</evidence>
<dbReference type="STRING" id="1121284.SAMN05660493_02739"/>
<organism evidence="4 5">
    <name type="scientific">Epilithonimonas bovis DSM 19482</name>
    <dbReference type="NCBI Taxonomy" id="1121284"/>
    <lineage>
        <taxon>Bacteria</taxon>
        <taxon>Pseudomonadati</taxon>
        <taxon>Bacteroidota</taxon>
        <taxon>Flavobacteriia</taxon>
        <taxon>Flavobacteriales</taxon>
        <taxon>Weeksellaceae</taxon>
        <taxon>Chryseobacterium group</taxon>
        <taxon>Epilithonimonas</taxon>
    </lineage>
</organism>
<dbReference type="AlphaFoldDB" id="A0A1U7Q0X6"/>
<feature type="transmembrane region" description="Helical" evidence="2">
    <location>
        <begin position="79"/>
        <end position="96"/>
    </location>
</feature>
<gene>
    <name evidence="4" type="ORF">SAMN05660493_02739</name>
</gene>